<dbReference type="EMBL" id="LT991977">
    <property type="protein sequence ID" value="SPK75624.1"/>
    <property type="molecule type" value="Genomic_DNA"/>
</dbReference>
<reference evidence="1 2" key="1">
    <citation type="submission" date="2018-01" db="EMBL/GenBank/DDBJ databases">
        <authorList>
            <person name="Gaut B.S."/>
            <person name="Morton B.R."/>
            <person name="Clegg M.T."/>
            <person name="Duvall M.R."/>
        </authorList>
    </citation>
    <scope>NUCLEOTIDE SEQUENCE [LARGE SCALE GENOMIC DNA]</scope>
    <source>
        <strain evidence="1">Cupriavidus taiwanensis LMG 19425</strain>
        <plasmid evidence="2">Plasmid ii</plasmid>
    </source>
</reference>
<dbReference type="AlphaFoldDB" id="A0A375ILU0"/>
<protein>
    <submittedName>
        <fullName evidence="1">Uncharacterized protein</fullName>
    </submittedName>
</protein>
<evidence type="ECO:0000313" key="2">
    <source>
        <dbReference type="Proteomes" id="UP000255505"/>
    </source>
</evidence>
<name>A0A375ILU0_9BURK</name>
<sequence>MVGDSEAHYLACIGGPGHVHDLPLPVL</sequence>
<geneLocation type="plasmid" evidence="1">
    <name>II</name>
</geneLocation>
<organism evidence="1 2">
    <name type="scientific">Cupriavidus taiwanensis</name>
    <dbReference type="NCBI Taxonomy" id="164546"/>
    <lineage>
        <taxon>Bacteria</taxon>
        <taxon>Pseudomonadati</taxon>
        <taxon>Pseudomonadota</taxon>
        <taxon>Betaproteobacteria</taxon>
        <taxon>Burkholderiales</taxon>
        <taxon>Burkholderiaceae</taxon>
        <taxon>Cupriavidus</taxon>
    </lineage>
</organism>
<proteinExistence type="predicted"/>
<evidence type="ECO:0000313" key="1">
    <source>
        <dbReference type="EMBL" id="SPK75624.1"/>
    </source>
</evidence>
<gene>
    <name evidence="1" type="ORF">CT19425_MP50660</name>
</gene>
<accession>A0A375ILU0</accession>
<dbReference type="Proteomes" id="UP000255505">
    <property type="component" value="Plasmid II"/>
</dbReference>
<keyword evidence="1" id="KW-0614">Plasmid</keyword>